<name>A0A183FWK0_HELPZ</name>
<accession>A0A3P8AQ79</accession>
<dbReference type="SMART" id="SM00595">
    <property type="entry name" value="MADF"/>
    <property type="match status" value="1"/>
</dbReference>
<dbReference type="InterPro" id="IPR006578">
    <property type="entry name" value="MADF-dom"/>
</dbReference>
<feature type="domain" description="MADF" evidence="1">
    <location>
        <begin position="23"/>
        <end position="117"/>
    </location>
</feature>
<evidence type="ECO:0000313" key="2">
    <source>
        <dbReference type="EMBL" id="VDO93773.1"/>
    </source>
</evidence>
<dbReference type="AlphaFoldDB" id="A0A183FWK0"/>
<gene>
    <name evidence="2" type="ORF">HPBE_LOCUS12822</name>
</gene>
<evidence type="ECO:0000259" key="1">
    <source>
        <dbReference type="PROSITE" id="PS51029"/>
    </source>
</evidence>
<dbReference type="PROSITE" id="PS51029">
    <property type="entry name" value="MADF"/>
    <property type="match status" value="1"/>
</dbReference>
<dbReference type="PANTHER" id="PTHR12243">
    <property type="entry name" value="MADF DOMAIN TRANSCRIPTION FACTOR"/>
    <property type="match status" value="1"/>
</dbReference>
<dbReference type="GO" id="GO:0005667">
    <property type="term" value="C:transcription regulator complex"/>
    <property type="evidence" value="ECO:0007669"/>
    <property type="project" value="TreeGrafter"/>
</dbReference>
<dbReference type="GO" id="GO:0005634">
    <property type="term" value="C:nucleus"/>
    <property type="evidence" value="ECO:0007669"/>
    <property type="project" value="TreeGrafter"/>
</dbReference>
<reference evidence="2 3" key="1">
    <citation type="submission" date="2018-11" db="EMBL/GenBank/DDBJ databases">
        <authorList>
            <consortium name="Pathogen Informatics"/>
        </authorList>
    </citation>
    <scope>NUCLEOTIDE SEQUENCE [LARGE SCALE GENOMIC DNA]</scope>
</reference>
<keyword evidence="3" id="KW-1185">Reference proteome</keyword>
<evidence type="ECO:0000313" key="3">
    <source>
        <dbReference type="Proteomes" id="UP000050761"/>
    </source>
</evidence>
<dbReference type="WBParaSite" id="HPBE_0001282101-mRNA-1">
    <property type="protein sequence ID" value="HPBE_0001282101-mRNA-1"/>
    <property type="gene ID" value="HPBE_0001282101"/>
</dbReference>
<organism evidence="3 4">
    <name type="scientific">Heligmosomoides polygyrus</name>
    <name type="common">Parasitic roundworm</name>
    <dbReference type="NCBI Taxonomy" id="6339"/>
    <lineage>
        <taxon>Eukaryota</taxon>
        <taxon>Metazoa</taxon>
        <taxon>Ecdysozoa</taxon>
        <taxon>Nematoda</taxon>
        <taxon>Chromadorea</taxon>
        <taxon>Rhabditida</taxon>
        <taxon>Rhabditina</taxon>
        <taxon>Rhabditomorpha</taxon>
        <taxon>Strongyloidea</taxon>
        <taxon>Heligmosomidae</taxon>
        <taxon>Heligmosomoides</taxon>
    </lineage>
</organism>
<proteinExistence type="predicted"/>
<sequence length="198" mass="22442">MLPKRAKVEMVEREGLTIQERYALIETVRNFPAVWDDRNVDYKDPIKRAQAWTMIMHEMEELTARTMTVEELSRVFKNLRDTFRRKKKEHREHSDSHSRIREWPFYESLSYLDPVGLAYSADFAAIGLICVRWAPLSETAIYIAILTSFTPVSAIATNAIAGFRDYDAPCCHAITPSQAIAVQSIADDATSAGSLPSA</sequence>
<dbReference type="Pfam" id="PF10545">
    <property type="entry name" value="MADF_DNA_bdg"/>
    <property type="match status" value="1"/>
</dbReference>
<dbReference type="OrthoDB" id="5876908at2759"/>
<dbReference type="PANTHER" id="PTHR12243:SF67">
    <property type="entry name" value="COREPRESSOR OF PANGOLIN, ISOFORM A-RELATED"/>
    <property type="match status" value="1"/>
</dbReference>
<dbReference type="GO" id="GO:0006357">
    <property type="term" value="P:regulation of transcription by RNA polymerase II"/>
    <property type="evidence" value="ECO:0007669"/>
    <property type="project" value="TreeGrafter"/>
</dbReference>
<accession>A0A183FWK0</accession>
<protein>
    <submittedName>
        <fullName evidence="4">MADF domain-containing protein</fullName>
    </submittedName>
</protein>
<dbReference type="Proteomes" id="UP000050761">
    <property type="component" value="Unassembled WGS sequence"/>
</dbReference>
<dbReference type="EMBL" id="UZAH01027652">
    <property type="protein sequence ID" value="VDO93773.1"/>
    <property type="molecule type" value="Genomic_DNA"/>
</dbReference>
<dbReference type="InterPro" id="IPR039353">
    <property type="entry name" value="TF_Adf1"/>
</dbReference>
<evidence type="ECO:0000313" key="4">
    <source>
        <dbReference type="WBParaSite" id="HPBE_0001282101-mRNA-1"/>
    </source>
</evidence>
<reference evidence="4" key="2">
    <citation type="submission" date="2019-09" db="UniProtKB">
        <authorList>
            <consortium name="WormBaseParasite"/>
        </authorList>
    </citation>
    <scope>IDENTIFICATION</scope>
</reference>